<dbReference type="EMBL" id="BLXT01006120">
    <property type="protein sequence ID" value="GFO29161.1"/>
    <property type="molecule type" value="Genomic_DNA"/>
</dbReference>
<evidence type="ECO:0000256" key="4">
    <source>
        <dbReference type="ARBA" id="ARBA00023125"/>
    </source>
</evidence>
<dbReference type="InterPro" id="IPR006612">
    <property type="entry name" value="THAP_Znf"/>
</dbReference>
<dbReference type="InterPro" id="IPR052224">
    <property type="entry name" value="THAP_domain_protein"/>
</dbReference>
<keyword evidence="9" id="KW-1185">Reference proteome</keyword>
<organism evidence="8 9">
    <name type="scientific">Plakobranchus ocellatus</name>
    <dbReference type="NCBI Taxonomy" id="259542"/>
    <lineage>
        <taxon>Eukaryota</taxon>
        <taxon>Metazoa</taxon>
        <taxon>Spiralia</taxon>
        <taxon>Lophotrochozoa</taxon>
        <taxon>Mollusca</taxon>
        <taxon>Gastropoda</taxon>
        <taxon>Heterobranchia</taxon>
        <taxon>Euthyneura</taxon>
        <taxon>Panpulmonata</taxon>
        <taxon>Sacoglossa</taxon>
        <taxon>Placobranchoidea</taxon>
        <taxon>Plakobranchidae</taxon>
        <taxon>Plakobranchus</taxon>
    </lineage>
</organism>
<keyword evidence="3" id="KW-0862">Zinc</keyword>
<evidence type="ECO:0000256" key="1">
    <source>
        <dbReference type="ARBA" id="ARBA00022723"/>
    </source>
</evidence>
<evidence type="ECO:0000313" key="8">
    <source>
        <dbReference type="EMBL" id="GFO29161.1"/>
    </source>
</evidence>
<evidence type="ECO:0000256" key="6">
    <source>
        <dbReference type="SAM" id="Coils"/>
    </source>
</evidence>
<feature type="domain" description="THAP-type" evidence="7">
    <location>
        <begin position="6"/>
        <end position="100"/>
    </location>
</feature>
<dbReference type="AlphaFoldDB" id="A0AAV4CCT5"/>
<dbReference type="PROSITE" id="PS50950">
    <property type="entry name" value="ZF_THAP"/>
    <property type="match status" value="1"/>
</dbReference>
<dbReference type="Gene3D" id="6.20.210.20">
    <property type="entry name" value="THAP domain"/>
    <property type="match status" value="1"/>
</dbReference>
<dbReference type="GO" id="GO:0008270">
    <property type="term" value="F:zinc ion binding"/>
    <property type="evidence" value="ECO:0007669"/>
    <property type="project" value="UniProtKB-KW"/>
</dbReference>
<evidence type="ECO:0000256" key="5">
    <source>
        <dbReference type="PROSITE-ProRule" id="PRU00309"/>
    </source>
</evidence>
<dbReference type="SMART" id="SM00980">
    <property type="entry name" value="THAP"/>
    <property type="match status" value="1"/>
</dbReference>
<gene>
    <name evidence="8" type="ORF">PoB_005566600</name>
</gene>
<dbReference type="SUPFAM" id="SSF57716">
    <property type="entry name" value="Glucocorticoid receptor-like (DNA-binding domain)"/>
    <property type="match status" value="1"/>
</dbReference>
<dbReference type="SMART" id="SM00692">
    <property type="entry name" value="DM3"/>
    <property type="match status" value="1"/>
</dbReference>
<sequence>MHSLLLSNFQLLSAADLRRTHAWHRGPTYTLKPCIHRRFPWKDEQRAKQWISNISRQTSEGKPRSPSIHDRVCSKHFTDSDYQSHTKTKTLKPGAVPTIFPNYPKHKLTGTTDLHDHTYPLLSIEENLTKHIELNRLLIEKLNQAKKEIKTLKQKFKRRGKKIEDLFKEIKDKNFTDIFDGEKLDLITSNLSEESRIVSNIELQLGQVPAHGRRYSEEMRSFAVTLHFYSAQAYEFLKKKLNSALRLDNTPLVFVH</sequence>
<protein>
    <submittedName>
        <fullName evidence="8">THAP domain containing 6</fullName>
    </submittedName>
</protein>
<evidence type="ECO:0000256" key="2">
    <source>
        <dbReference type="ARBA" id="ARBA00022771"/>
    </source>
</evidence>
<keyword evidence="4 5" id="KW-0238">DNA-binding</keyword>
<evidence type="ECO:0000259" key="7">
    <source>
        <dbReference type="PROSITE" id="PS50950"/>
    </source>
</evidence>
<dbReference type="Proteomes" id="UP000735302">
    <property type="component" value="Unassembled WGS sequence"/>
</dbReference>
<feature type="coiled-coil region" evidence="6">
    <location>
        <begin position="128"/>
        <end position="162"/>
    </location>
</feature>
<keyword evidence="1" id="KW-0479">Metal-binding</keyword>
<dbReference type="PANTHER" id="PTHR46927">
    <property type="entry name" value="AGAP005574-PA"/>
    <property type="match status" value="1"/>
</dbReference>
<proteinExistence type="predicted"/>
<dbReference type="Pfam" id="PF05485">
    <property type="entry name" value="THAP"/>
    <property type="match status" value="1"/>
</dbReference>
<evidence type="ECO:0000256" key="3">
    <source>
        <dbReference type="ARBA" id="ARBA00022833"/>
    </source>
</evidence>
<dbReference type="InterPro" id="IPR038441">
    <property type="entry name" value="THAP_Znf_sf"/>
</dbReference>
<evidence type="ECO:0000313" key="9">
    <source>
        <dbReference type="Proteomes" id="UP000735302"/>
    </source>
</evidence>
<keyword evidence="6" id="KW-0175">Coiled coil</keyword>
<dbReference type="PANTHER" id="PTHR46927:SF3">
    <property type="entry name" value="THAP-TYPE DOMAIN-CONTAINING PROTEIN"/>
    <property type="match status" value="1"/>
</dbReference>
<name>A0AAV4CCT5_9GAST</name>
<reference evidence="8 9" key="1">
    <citation type="journal article" date="2021" name="Elife">
        <title>Chloroplast acquisition without the gene transfer in kleptoplastic sea slugs, Plakobranchus ocellatus.</title>
        <authorList>
            <person name="Maeda T."/>
            <person name="Takahashi S."/>
            <person name="Yoshida T."/>
            <person name="Shimamura S."/>
            <person name="Takaki Y."/>
            <person name="Nagai Y."/>
            <person name="Toyoda A."/>
            <person name="Suzuki Y."/>
            <person name="Arimoto A."/>
            <person name="Ishii H."/>
            <person name="Satoh N."/>
            <person name="Nishiyama T."/>
            <person name="Hasebe M."/>
            <person name="Maruyama T."/>
            <person name="Minagawa J."/>
            <person name="Obokata J."/>
            <person name="Shigenobu S."/>
        </authorList>
    </citation>
    <scope>NUCLEOTIDE SEQUENCE [LARGE SCALE GENOMIC DNA]</scope>
</reference>
<dbReference type="InterPro" id="IPR021896">
    <property type="entry name" value="THAP9-like_HTH"/>
</dbReference>
<keyword evidence="2 5" id="KW-0863">Zinc-finger</keyword>
<dbReference type="Pfam" id="PF12017">
    <property type="entry name" value="Tnp_P_element"/>
    <property type="match status" value="1"/>
</dbReference>
<accession>A0AAV4CCT5</accession>
<dbReference type="GO" id="GO:0003677">
    <property type="term" value="F:DNA binding"/>
    <property type="evidence" value="ECO:0007669"/>
    <property type="project" value="UniProtKB-UniRule"/>
</dbReference>
<comment type="caution">
    <text evidence="8">The sequence shown here is derived from an EMBL/GenBank/DDBJ whole genome shotgun (WGS) entry which is preliminary data.</text>
</comment>